<feature type="domain" description="Phage ABA sandwich" evidence="1">
    <location>
        <begin position="9"/>
        <end position="103"/>
    </location>
</feature>
<sequence length="114" mass="13177">MDLRKIDRLVHTKIMGWEESPYIAGYFREGAISLDLPHYSSSFAEAWPVVEKMKEARFSIRKRFIDELQREVTPEETKNRGNLIDAGWMIFFLTPKAICVAALKAVGVEVEEEE</sequence>
<dbReference type="Proteomes" id="UP000198394">
    <property type="component" value="Unassembled WGS sequence"/>
</dbReference>
<evidence type="ECO:0000259" key="1">
    <source>
        <dbReference type="Pfam" id="PF18066"/>
    </source>
</evidence>
<dbReference type="SUPFAM" id="SSF111074">
    <property type="entry name" value="Bacillus phage protein"/>
    <property type="match status" value="1"/>
</dbReference>
<evidence type="ECO:0000313" key="2">
    <source>
        <dbReference type="EMBL" id="OXB94824.1"/>
    </source>
</evidence>
<keyword evidence="3" id="KW-1185">Reference proteome</keyword>
<reference evidence="2 3" key="1">
    <citation type="submission" date="2017-04" db="EMBL/GenBank/DDBJ databases">
        <title>The genome sequence of Parageobacillus galactosidasius DSM 18751.</title>
        <authorList>
            <person name="Ramaloko W.T."/>
            <person name="Koen N."/>
            <person name="Polliack S."/>
            <person name="Aliyu H."/>
            <person name="Lebre P."/>
            <person name="Mohr T."/>
            <person name="Oswald F."/>
            <person name="Zwick M."/>
            <person name="Neumann A."/>
            <person name="Syldatk C."/>
            <person name="Cowan D."/>
            <person name="De Maayer P."/>
        </authorList>
    </citation>
    <scope>NUCLEOTIDE SEQUENCE [LARGE SCALE GENOMIC DNA]</scope>
    <source>
        <strain evidence="2 3">DSM 18751</strain>
    </source>
</reference>
<dbReference type="RefSeq" id="WP_089097277.1">
    <property type="nucleotide sequence ID" value="NZ_NDYL01000001.1"/>
</dbReference>
<gene>
    <name evidence="2" type="ORF">B9L23_08150</name>
</gene>
<protein>
    <recommendedName>
        <fullName evidence="1">Phage ABA sandwich domain-containing protein</fullName>
    </recommendedName>
</protein>
<dbReference type="AlphaFoldDB" id="A0A226QS13"/>
<proteinExistence type="predicted"/>
<evidence type="ECO:0000313" key="3">
    <source>
        <dbReference type="Proteomes" id="UP000198394"/>
    </source>
</evidence>
<organism evidence="2 3">
    <name type="scientific">Parageobacillus galactosidasius</name>
    <dbReference type="NCBI Taxonomy" id="883812"/>
    <lineage>
        <taxon>Bacteria</taxon>
        <taxon>Bacillati</taxon>
        <taxon>Bacillota</taxon>
        <taxon>Bacilli</taxon>
        <taxon>Bacillales</taxon>
        <taxon>Anoxybacillaceae</taxon>
        <taxon>Parageobacillus</taxon>
    </lineage>
</organism>
<dbReference type="Pfam" id="PF18066">
    <property type="entry name" value="Phage_ABA_S"/>
    <property type="match status" value="1"/>
</dbReference>
<dbReference type="EMBL" id="NDYL01000001">
    <property type="protein sequence ID" value="OXB94824.1"/>
    <property type="molecule type" value="Genomic_DNA"/>
</dbReference>
<comment type="caution">
    <text evidence="2">The sequence shown here is derived from an EMBL/GenBank/DDBJ whole genome shotgun (WGS) entry which is preliminary data.</text>
</comment>
<dbReference type="InterPro" id="IPR028985">
    <property type="entry name" value="Bacillus_phage_prot-like"/>
</dbReference>
<dbReference type="InterPro" id="IPR041270">
    <property type="entry name" value="Phage_ABA_S"/>
</dbReference>
<accession>A0A226QS13</accession>
<dbReference type="Gene3D" id="3.30.2120.10">
    <property type="entry name" value="Bacillus phage protein-like"/>
    <property type="match status" value="1"/>
</dbReference>
<name>A0A226QS13_9BACL</name>